<dbReference type="SUPFAM" id="SSF101690">
    <property type="entry name" value="PAZ domain"/>
    <property type="match status" value="1"/>
</dbReference>
<dbReference type="CDD" id="cd02846">
    <property type="entry name" value="PAZ_argonaute_like"/>
    <property type="match status" value="1"/>
</dbReference>
<dbReference type="InterPro" id="IPR036085">
    <property type="entry name" value="PAZ_dom_sf"/>
</dbReference>
<feature type="compositionally biased region" description="Basic and acidic residues" evidence="1">
    <location>
        <begin position="39"/>
        <end position="49"/>
    </location>
</feature>
<sequence length="1052" mass="114302">MSGRDRGSRGRGGGGGFDRGRGGGGGGGRGGDGAFRGGGRGDGRGRGADRGGPGRGRGAPSGQIYVPRDGIIPPPNPAVTQAEEQYVKSLSSAGLPDIGGLQVGQNFPRRPGFGTQGKHVVLWANYFEFVPPPDLLLYRYSITEVKEQGDKGKEPGGKKLKQVIKLILEQPPLQERRNDIVTDFKTNLISRSKITEDELKALPRSIQYRAEDEDEPRISAPYYRYTIQATGTLTVSELTEFLTSTNPNAILDKQPISQALNIFLGHFAKASSQHTTIGANKSYRLDQPEVTSGNLGAGLTALRGFFSSIRVATCRILVNVNMSHAPFYNAVPLVQSMGDFSKAYGPNRVKLQGFLERVRVRTTHLKEKKSKAGVPIHRIKTISGLAKMGDGANSEHPPRIKGGFGSGPKDVEFWLNETAAPGKPGAAPAEPATKTKGKKQGKGTQAGTPATSQRGPAGSGGRYISVYDYFRSNYPTVTMNEKFPVLNVGNKNNPSYLPVEVCVIVPAQSSQAKLDPEQTAAMISVAVRPPHLNAKSIAENSSDTVGLSPQTNIYMRQYGVSIATKMITVPGRVLSHPQVRYKNNEAPFMFPASWNQQDKNRNFIKFNTGGSMGSWGAMMIAMGQMGYAFNNPAQLNDTVNGFRQALVSLGINAPAPRDSQIVRIAGPDDPALEDSLMGSSQPSLLLVILPVKQAPLYNRIKHIADTKAGVHTICVVGSKFANPKGQDKYFANVALKFNLKLGGINQTIDGNKLGIINENKTMVVGLDVTHPSPGSAKTAPSIAGMVASVDKTLGQWPAIIRLQKEARQEMVSELNMMLKTRLNLWKTKGKHTELPENILIYRDGVSEGQYDLVLNKELPLLRDACAEAYPAAMTKKGLPRMTILVVGKRHHTRFFPTAVDKDRMDEKTGNCCNGTIVDRHVTETRNWDFFLQAHNALQGTARPAHYFIVLDEIFTKRPVPAPFKNHADVLEDLTHNMCYLFGRATKAVSLCPPAYYADLVCERARCYLAGHFDMATPSMTPAQSEAGDGGPGEAENVDITVHPKLRDTMFYI</sequence>
<dbReference type="InterPro" id="IPR003100">
    <property type="entry name" value="PAZ_dom"/>
</dbReference>
<dbReference type="Pfam" id="PF16486">
    <property type="entry name" value="ArgoN"/>
    <property type="match status" value="1"/>
</dbReference>
<feature type="domain" description="PAZ" evidence="2">
    <location>
        <begin position="380"/>
        <end position="506"/>
    </location>
</feature>
<dbReference type="SUPFAM" id="SSF53098">
    <property type="entry name" value="Ribonuclease H-like"/>
    <property type="match status" value="1"/>
</dbReference>
<dbReference type="CDD" id="cd04657">
    <property type="entry name" value="Piwi_ago-like"/>
    <property type="match status" value="1"/>
</dbReference>
<accession>A0A8H3EII5</accession>
<dbReference type="Gene3D" id="3.40.50.2300">
    <property type="match status" value="1"/>
</dbReference>
<comment type="caution">
    <text evidence="4">The sequence shown here is derived from an EMBL/GenBank/DDBJ whole genome shotgun (WGS) entry which is preliminary data.</text>
</comment>
<dbReference type="Pfam" id="PF08699">
    <property type="entry name" value="ArgoL1"/>
    <property type="match status" value="1"/>
</dbReference>
<dbReference type="Pfam" id="PF16488">
    <property type="entry name" value="ArgoL2"/>
    <property type="match status" value="1"/>
</dbReference>
<evidence type="ECO:0000313" key="5">
    <source>
        <dbReference type="Proteomes" id="UP000664521"/>
    </source>
</evidence>
<proteinExistence type="predicted"/>
<dbReference type="InterPro" id="IPR014811">
    <property type="entry name" value="ArgoL1"/>
</dbReference>
<dbReference type="SMART" id="SM01163">
    <property type="entry name" value="DUF1785"/>
    <property type="match status" value="1"/>
</dbReference>
<dbReference type="InterPro" id="IPR032472">
    <property type="entry name" value="ArgoL2"/>
</dbReference>
<gene>
    <name evidence="4" type="ORF">HETSPECPRED_005995</name>
</gene>
<feature type="compositionally biased region" description="Gly residues" evidence="1">
    <location>
        <begin position="50"/>
        <end position="59"/>
    </location>
</feature>
<evidence type="ECO:0000259" key="3">
    <source>
        <dbReference type="PROSITE" id="PS50822"/>
    </source>
</evidence>
<dbReference type="InterPro" id="IPR003165">
    <property type="entry name" value="Piwi"/>
</dbReference>
<reference evidence="4" key="1">
    <citation type="submission" date="2021-03" db="EMBL/GenBank/DDBJ databases">
        <authorList>
            <person name="Tagirdzhanova G."/>
        </authorList>
    </citation>
    <scope>NUCLEOTIDE SEQUENCE</scope>
</reference>
<feature type="region of interest" description="Disordered" evidence="1">
    <location>
        <begin position="1"/>
        <end position="78"/>
    </location>
</feature>
<dbReference type="InterPro" id="IPR012337">
    <property type="entry name" value="RNaseH-like_sf"/>
</dbReference>
<feature type="compositionally biased region" description="Low complexity" evidence="1">
    <location>
        <begin position="419"/>
        <end position="434"/>
    </location>
</feature>
<feature type="region of interest" description="Disordered" evidence="1">
    <location>
        <begin position="419"/>
        <end position="459"/>
    </location>
</feature>
<evidence type="ECO:0000313" key="4">
    <source>
        <dbReference type="EMBL" id="CAF9905928.1"/>
    </source>
</evidence>
<dbReference type="InterPro" id="IPR036397">
    <property type="entry name" value="RNaseH_sf"/>
</dbReference>
<dbReference type="GO" id="GO:0003723">
    <property type="term" value="F:RNA binding"/>
    <property type="evidence" value="ECO:0007669"/>
    <property type="project" value="InterPro"/>
</dbReference>
<dbReference type="EMBL" id="CAJPDS010000004">
    <property type="protein sequence ID" value="CAF9905928.1"/>
    <property type="molecule type" value="Genomic_DNA"/>
</dbReference>
<dbReference type="OrthoDB" id="10252740at2759"/>
<dbReference type="PROSITE" id="PS50821">
    <property type="entry name" value="PAZ"/>
    <property type="match status" value="1"/>
</dbReference>
<dbReference type="Gene3D" id="3.30.420.10">
    <property type="entry name" value="Ribonuclease H-like superfamily/Ribonuclease H"/>
    <property type="match status" value="1"/>
</dbReference>
<dbReference type="PANTHER" id="PTHR22891">
    <property type="entry name" value="EUKARYOTIC TRANSLATION INITIATION FACTOR 2C"/>
    <property type="match status" value="1"/>
</dbReference>
<dbReference type="Proteomes" id="UP000664521">
    <property type="component" value="Unassembled WGS sequence"/>
</dbReference>
<dbReference type="Pfam" id="PF02170">
    <property type="entry name" value="PAZ"/>
    <property type="match status" value="1"/>
</dbReference>
<dbReference type="SMART" id="SM00950">
    <property type="entry name" value="Piwi"/>
    <property type="match status" value="1"/>
</dbReference>
<keyword evidence="5" id="KW-1185">Reference proteome</keyword>
<dbReference type="AlphaFoldDB" id="A0A8H3EII5"/>
<dbReference type="InterPro" id="IPR045246">
    <property type="entry name" value="Piwi_ago-like"/>
</dbReference>
<organism evidence="4 5">
    <name type="scientific">Heterodermia speciosa</name>
    <dbReference type="NCBI Taxonomy" id="116794"/>
    <lineage>
        <taxon>Eukaryota</taxon>
        <taxon>Fungi</taxon>
        <taxon>Dikarya</taxon>
        <taxon>Ascomycota</taxon>
        <taxon>Pezizomycotina</taxon>
        <taxon>Lecanoromycetes</taxon>
        <taxon>OSLEUM clade</taxon>
        <taxon>Lecanoromycetidae</taxon>
        <taxon>Caliciales</taxon>
        <taxon>Physciaceae</taxon>
        <taxon>Heterodermia</taxon>
    </lineage>
</organism>
<feature type="compositionally biased region" description="Gly residues" evidence="1">
    <location>
        <begin position="10"/>
        <end position="38"/>
    </location>
</feature>
<dbReference type="Gene3D" id="2.170.260.10">
    <property type="entry name" value="paz domain"/>
    <property type="match status" value="1"/>
</dbReference>
<dbReference type="Pfam" id="PF02171">
    <property type="entry name" value="Piwi"/>
    <property type="match status" value="1"/>
</dbReference>
<evidence type="ECO:0000259" key="2">
    <source>
        <dbReference type="PROSITE" id="PS50821"/>
    </source>
</evidence>
<feature type="domain" description="Piwi" evidence="3">
    <location>
        <begin position="684"/>
        <end position="1009"/>
    </location>
</feature>
<evidence type="ECO:0000256" key="1">
    <source>
        <dbReference type="SAM" id="MobiDB-lite"/>
    </source>
</evidence>
<dbReference type="InterPro" id="IPR032474">
    <property type="entry name" value="Argonaute_N"/>
</dbReference>
<dbReference type="PROSITE" id="PS50822">
    <property type="entry name" value="PIWI"/>
    <property type="match status" value="1"/>
</dbReference>
<name>A0A8H3EII5_9LECA</name>
<protein>
    <submittedName>
        <fullName evidence="4">Uncharacterized protein</fullName>
    </submittedName>
</protein>